<keyword evidence="2" id="KW-0472">Membrane</keyword>
<feature type="region of interest" description="Disordered" evidence="1">
    <location>
        <begin position="80"/>
        <end position="101"/>
    </location>
</feature>
<evidence type="ECO:0008006" key="5">
    <source>
        <dbReference type="Google" id="ProtNLM"/>
    </source>
</evidence>
<gene>
    <name evidence="3" type="ORF">ACFQNJ_05305</name>
</gene>
<accession>A0ABW2R772</accession>
<evidence type="ECO:0000256" key="2">
    <source>
        <dbReference type="SAM" id="Phobius"/>
    </source>
</evidence>
<organism evidence="3 4">
    <name type="scientific">Hydrogenophaga bisanensis</name>
    <dbReference type="NCBI Taxonomy" id="439611"/>
    <lineage>
        <taxon>Bacteria</taxon>
        <taxon>Pseudomonadati</taxon>
        <taxon>Pseudomonadota</taxon>
        <taxon>Betaproteobacteria</taxon>
        <taxon>Burkholderiales</taxon>
        <taxon>Comamonadaceae</taxon>
        <taxon>Hydrogenophaga</taxon>
    </lineage>
</organism>
<proteinExistence type="predicted"/>
<sequence>MGLIDEIKVRGATFRVTEEALYAEALREVEAGQRRDGLWAKALTECTMDVQRAQALYLKLRVQSLKDEVAVVEQHLKQSSSAIQSHGSSDRQSPKPRNSGLTSLKKEIDYQLNGTSELGNAFAKWLGLLLLALVLAGFIGIIFGL</sequence>
<evidence type="ECO:0000313" key="3">
    <source>
        <dbReference type="EMBL" id="MFC7433924.1"/>
    </source>
</evidence>
<feature type="transmembrane region" description="Helical" evidence="2">
    <location>
        <begin position="125"/>
        <end position="144"/>
    </location>
</feature>
<comment type="caution">
    <text evidence="3">The sequence shown here is derived from an EMBL/GenBank/DDBJ whole genome shotgun (WGS) entry which is preliminary data.</text>
</comment>
<reference evidence="4" key="1">
    <citation type="journal article" date="2019" name="Int. J. Syst. Evol. Microbiol.">
        <title>The Global Catalogue of Microorganisms (GCM) 10K type strain sequencing project: providing services to taxonomists for standard genome sequencing and annotation.</title>
        <authorList>
            <consortium name="The Broad Institute Genomics Platform"/>
            <consortium name="The Broad Institute Genome Sequencing Center for Infectious Disease"/>
            <person name="Wu L."/>
            <person name="Ma J."/>
        </authorList>
    </citation>
    <scope>NUCLEOTIDE SEQUENCE [LARGE SCALE GENOMIC DNA]</scope>
    <source>
        <strain evidence="4">CCUG 54518</strain>
    </source>
</reference>
<evidence type="ECO:0000256" key="1">
    <source>
        <dbReference type="SAM" id="MobiDB-lite"/>
    </source>
</evidence>
<keyword evidence="2" id="KW-0812">Transmembrane</keyword>
<evidence type="ECO:0000313" key="4">
    <source>
        <dbReference type="Proteomes" id="UP001596495"/>
    </source>
</evidence>
<keyword evidence="2" id="KW-1133">Transmembrane helix</keyword>
<protein>
    <recommendedName>
        <fullName evidence="5">DUF1640 domain-containing protein</fullName>
    </recommendedName>
</protein>
<name>A0ABW2R772_9BURK</name>
<dbReference type="Proteomes" id="UP001596495">
    <property type="component" value="Unassembled WGS sequence"/>
</dbReference>
<dbReference type="EMBL" id="JBHTBX010000002">
    <property type="protein sequence ID" value="MFC7433924.1"/>
    <property type="molecule type" value="Genomic_DNA"/>
</dbReference>
<dbReference type="RefSeq" id="WP_382254561.1">
    <property type="nucleotide sequence ID" value="NZ_JBHTBX010000002.1"/>
</dbReference>
<keyword evidence="4" id="KW-1185">Reference proteome</keyword>